<evidence type="ECO:0000313" key="1">
    <source>
        <dbReference type="EMBL" id="ESS63070.1"/>
    </source>
</evidence>
<name>V5AQP8_TRYCR</name>
<evidence type="ECO:0000313" key="2">
    <source>
        <dbReference type="Proteomes" id="UP000017861"/>
    </source>
</evidence>
<sequence>MRRGLCTPSPLLLITTEEDNSRHTQLPACTAKEAFKSTEMCILCVVVCACRNTKQRSRKEEAECVKGRTTMYSGGAWRKQQEEDRSNS</sequence>
<protein>
    <submittedName>
        <fullName evidence="1">Uncharacterized protein</fullName>
    </submittedName>
</protein>
<dbReference type="VEuPathDB" id="TriTrypDB:TCDM_09194"/>
<dbReference type="EMBL" id="AYLP01000145">
    <property type="protein sequence ID" value="ESS63070.1"/>
    <property type="molecule type" value="Genomic_DNA"/>
</dbReference>
<comment type="caution">
    <text evidence="1">The sequence shown here is derived from an EMBL/GenBank/DDBJ whole genome shotgun (WGS) entry which is preliminary data.</text>
</comment>
<gene>
    <name evidence="1" type="ORF">TCDM_09194</name>
</gene>
<dbReference type="Proteomes" id="UP000017861">
    <property type="component" value="Unassembled WGS sequence"/>
</dbReference>
<reference evidence="1 2" key="1">
    <citation type="journal article" date="2014" name="Genome Announc.">
        <title>Trypanosoma cruzi Clone Dm28c Draft Genome Sequence.</title>
        <authorList>
            <person name="Grisard E.C."/>
            <person name="Teixeira S.M."/>
            <person name="de Almeida L.G."/>
            <person name="Stoco P.H."/>
            <person name="Gerber A.L."/>
            <person name="Talavera-Lopez C."/>
            <person name="Lima O.C."/>
            <person name="Andersson B."/>
            <person name="de Vasconcelos A.T."/>
        </authorList>
    </citation>
    <scope>NUCLEOTIDE SEQUENCE [LARGE SCALE GENOMIC DNA]</scope>
    <source>
        <strain evidence="1 2">Dm28c</strain>
    </source>
</reference>
<organism evidence="1 2">
    <name type="scientific">Trypanosoma cruzi Dm28c</name>
    <dbReference type="NCBI Taxonomy" id="1416333"/>
    <lineage>
        <taxon>Eukaryota</taxon>
        <taxon>Discoba</taxon>
        <taxon>Euglenozoa</taxon>
        <taxon>Kinetoplastea</taxon>
        <taxon>Metakinetoplastina</taxon>
        <taxon>Trypanosomatida</taxon>
        <taxon>Trypanosomatidae</taxon>
        <taxon>Trypanosoma</taxon>
        <taxon>Schizotrypanum</taxon>
    </lineage>
</organism>
<dbReference type="AlphaFoldDB" id="V5AQP8"/>
<proteinExistence type="predicted"/>
<accession>V5AQP8</accession>